<protein>
    <recommendedName>
        <fullName evidence="3">Nucleoside 2-deoxyribosyltransferase</fullName>
    </recommendedName>
</protein>
<dbReference type="Gene3D" id="3.40.50.450">
    <property type="match status" value="1"/>
</dbReference>
<evidence type="ECO:0000313" key="2">
    <source>
        <dbReference type="Proteomes" id="UP000199013"/>
    </source>
</evidence>
<dbReference type="EMBL" id="FLUV01002286">
    <property type="protein sequence ID" value="SBW27984.1"/>
    <property type="molecule type" value="Genomic_DNA"/>
</dbReference>
<accession>A0A1C3PDU5</accession>
<dbReference type="AlphaFoldDB" id="A0A1C3PDU5"/>
<organism evidence="1 2">
    <name type="scientific">Candidatus Protofrankia californiensis</name>
    <dbReference type="NCBI Taxonomy" id="1839754"/>
    <lineage>
        <taxon>Bacteria</taxon>
        <taxon>Bacillati</taxon>
        <taxon>Actinomycetota</taxon>
        <taxon>Actinomycetes</taxon>
        <taxon>Frankiales</taxon>
        <taxon>Frankiaceae</taxon>
        <taxon>Protofrankia</taxon>
    </lineage>
</organism>
<name>A0A1C3PDU5_9ACTN</name>
<gene>
    <name evidence="1" type="ORF">FDG2_5489</name>
</gene>
<keyword evidence="2" id="KW-1185">Reference proteome</keyword>
<dbReference type="InterPro" id="IPR039470">
    <property type="entry name" value="Nuc_deoxyri_tr2"/>
</dbReference>
<evidence type="ECO:0008006" key="3">
    <source>
        <dbReference type="Google" id="ProtNLM"/>
    </source>
</evidence>
<proteinExistence type="predicted"/>
<dbReference type="Proteomes" id="UP000199013">
    <property type="component" value="Unassembled WGS sequence"/>
</dbReference>
<dbReference type="Pfam" id="PF15891">
    <property type="entry name" value="Nuc_deoxyri_tr2"/>
    <property type="match status" value="1"/>
</dbReference>
<sequence length="145" mass="16059">MTFLAGGITGCPDWQQDATALLAPYDVIVLNPRRASYDGSDPDAADMQVRWEYTHRRHPALAAILFWFPPSAMTQPIALLELGEMFARPAVPIVVGADPGYVRRTDVVLQCRYARPEVTIHSTLVDTVAALITTMGWCRASEETR</sequence>
<reference evidence="2" key="1">
    <citation type="submission" date="2016-02" db="EMBL/GenBank/DDBJ databases">
        <authorList>
            <person name="Wibberg D."/>
        </authorList>
    </citation>
    <scope>NUCLEOTIDE SEQUENCE [LARGE SCALE GENOMIC DNA]</scope>
</reference>
<evidence type="ECO:0000313" key="1">
    <source>
        <dbReference type="EMBL" id="SBW27984.1"/>
    </source>
</evidence>